<dbReference type="EMBL" id="AP026709">
    <property type="protein sequence ID" value="BDQ38435.1"/>
    <property type="molecule type" value="Genomic_DNA"/>
</dbReference>
<evidence type="ECO:0000313" key="1">
    <source>
        <dbReference type="EMBL" id="BDQ38435.1"/>
    </source>
</evidence>
<gene>
    <name evidence="1" type="ORF">SYK_27950</name>
</gene>
<keyword evidence="2" id="KW-1185">Reference proteome</keyword>
<name>A0ABN6S9D0_9BACT</name>
<sequence length="61" mass="6762">MEGEKHGMELIGSELLVNIVDTADSQKPLSLKRSPGVRGWRLTSQIAKKYKFRMCALTKGG</sequence>
<proteinExistence type="predicted"/>
<protein>
    <submittedName>
        <fullName evidence="1">Uncharacterized protein</fullName>
    </submittedName>
</protein>
<accession>A0ABN6S9D0</accession>
<reference evidence="1 2" key="1">
    <citation type="submission" date="2022-08" db="EMBL/GenBank/DDBJ databases">
        <title>Genome Sequence of the sulphate-reducing bacterium, Pseudodesulfovibrio sp. SYK.</title>
        <authorList>
            <person name="Kondo R."/>
            <person name="Kataoka T."/>
        </authorList>
    </citation>
    <scope>NUCLEOTIDE SEQUENCE [LARGE SCALE GENOMIC DNA]</scope>
    <source>
        <strain evidence="1 2">SYK</strain>
    </source>
</reference>
<dbReference type="Proteomes" id="UP001317742">
    <property type="component" value="Chromosome"/>
</dbReference>
<evidence type="ECO:0000313" key="2">
    <source>
        <dbReference type="Proteomes" id="UP001317742"/>
    </source>
</evidence>
<organism evidence="1 2">
    <name type="scientific">Pseudodesulfovibrio nedwellii</name>
    <dbReference type="NCBI Taxonomy" id="2973072"/>
    <lineage>
        <taxon>Bacteria</taxon>
        <taxon>Pseudomonadati</taxon>
        <taxon>Thermodesulfobacteriota</taxon>
        <taxon>Desulfovibrionia</taxon>
        <taxon>Desulfovibrionales</taxon>
        <taxon>Desulfovibrionaceae</taxon>
    </lineage>
</organism>